<evidence type="ECO:0000313" key="1">
    <source>
        <dbReference type="EMBL" id="KAJ8669253.1"/>
    </source>
</evidence>
<evidence type="ECO:0000313" key="2">
    <source>
        <dbReference type="Proteomes" id="UP001239111"/>
    </source>
</evidence>
<name>A0ACC2NE84_9HYME</name>
<dbReference type="EMBL" id="CM056743">
    <property type="protein sequence ID" value="KAJ8669253.1"/>
    <property type="molecule type" value="Genomic_DNA"/>
</dbReference>
<dbReference type="Proteomes" id="UP001239111">
    <property type="component" value="Chromosome 3"/>
</dbReference>
<gene>
    <name evidence="1" type="ORF">QAD02_000512</name>
</gene>
<keyword evidence="2" id="KW-1185">Reference proteome</keyword>
<organism evidence="1 2">
    <name type="scientific">Eretmocerus hayati</name>
    <dbReference type="NCBI Taxonomy" id="131215"/>
    <lineage>
        <taxon>Eukaryota</taxon>
        <taxon>Metazoa</taxon>
        <taxon>Ecdysozoa</taxon>
        <taxon>Arthropoda</taxon>
        <taxon>Hexapoda</taxon>
        <taxon>Insecta</taxon>
        <taxon>Pterygota</taxon>
        <taxon>Neoptera</taxon>
        <taxon>Endopterygota</taxon>
        <taxon>Hymenoptera</taxon>
        <taxon>Apocrita</taxon>
        <taxon>Proctotrupomorpha</taxon>
        <taxon>Chalcidoidea</taxon>
        <taxon>Aphelinidae</taxon>
        <taxon>Aphelininae</taxon>
        <taxon>Eretmocerus</taxon>
    </lineage>
</organism>
<protein>
    <submittedName>
        <fullName evidence="1">Uncharacterized protein</fullName>
    </submittedName>
</protein>
<accession>A0ACC2NE84</accession>
<comment type="caution">
    <text evidence="1">The sequence shown here is derived from an EMBL/GenBank/DDBJ whole genome shotgun (WGS) entry which is preliminary data.</text>
</comment>
<reference evidence="1" key="1">
    <citation type="submission" date="2023-04" db="EMBL/GenBank/DDBJ databases">
        <title>A chromosome-level genome assembly of the parasitoid wasp Eretmocerus hayati.</title>
        <authorList>
            <person name="Zhong Y."/>
            <person name="Liu S."/>
            <person name="Liu Y."/>
        </authorList>
    </citation>
    <scope>NUCLEOTIDE SEQUENCE</scope>
    <source>
        <strain evidence="1">ZJU_SS_LIU_2023</strain>
    </source>
</reference>
<proteinExistence type="predicted"/>
<sequence>MITGQKSLYKFNISSKIRRINMTSVIERESLILKTPYQLAHPSYELCRIQQMLPQKVRKYLLDIESIKEEINELESQRLKIVGTSPSSRKRKIRKRRSSSFASQNKSLKFTRVYDTRSKSGNFSGKTTLQHGKEDPQRGYVSGASKREYWSEEECDALTHGFCQCLEGWRPATKKEILKVQQEYPVLADRSEMMTRVRFSNIYTGKIPFPQSRESISCGICIKLFN</sequence>